<dbReference type="PANTHER" id="PTHR43780:SF2">
    <property type="entry name" value="1-AMINOCYCLOPROPANE-1-CARBOXYLATE DEAMINASE-RELATED"/>
    <property type="match status" value="1"/>
</dbReference>
<comment type="similarity">
    <text evidence="2">Belongs to the ACC deaminase/D-cysteine desulfhydrase family.</text>
</comment>
<gene>
    <name evidence="4" type="ORF">S01H4_29889</name>
</gene>
<dbReference type="InterPro" id="IPR036052">
    <property type="entry name" value="TrpB-like_PALP_sf"/>
</dbReference>
<dbReference type="SUPFAM" id="SSF53448">
    <property type="entry name" value="Nucleotide-diphospho-sugar transferases"/>
    <property type="match status" value="1"/>
</dbReference>
<evidence type="ECO:0000256" key="1">
    <source>
        <dbReference type="ARBA" id="ARBA00001933"/>
    </source>
</evidence>
<sequence length="219" mass="25098">EEFAESFKEKFQSKLEGKIAVDYVYQSLSSFTEGKYIHPDRKKPWGTGHAVLCCKGKVNEPFAVINADDFYGKDAFEKAYNFLKHECNEKTYSIIGYHLPNTLSEYGSVSRGVCNVDADNNLTEINSLLTEEEQHKNFEIINDYHFGGYAKHPKELIEFMKQLWLQYNLPTDIVYTSKMMFAIFDLINKNYFPTNSKIVAVHSGGLQGNFSLPVNTLPF</sequence>
<proteinExistence type="inferred from homology"/>
<evidence type="ECO:0008006" key="5">
    <source>
        <dbReference type="Google" id="ProtNLM"/>
    </source>
</evidence>
<dbReference type="EMBL" id="BART01015388">
    <property type="protein sequence ID" value="GAG83805.1"/>
    <property type="molecule type" value="Genomic_DNA"/>
</dbReference>
<protein>
    <recommendedName>
        <fullName evidence="5">Nucleotidyl transferase domain-containing protein</fullName>
    </recommendedName>
</protein>
<dbReference type="Gene3D" id="3.90.550.10">
    <property type="entry name" value="Spore Coat Polysaccharide Biosynthesis Protein SpsA, Chain A"/>
    <property type="match status" value="1"/>
</dbReference>
<comment type="caution">
    <text evidence="4">The sequence shown here is derived from an EMBL/GenBank/DDBJ whole genome shotgun (WGS) entry which is preliminary data.</text>
</comment>
<evidence type="ECO:0000256" key="3">
    <source>
        <dbReference type="ARBA" id="ARBA00022898"/>
    </source>
</evidence>
<dbReference type="InterPro" id="IPR029044">
    <property type="entry name" value="Nucleotide-diphossugar_trans"/>
</dbReference>
<comment type="cofactor">
    <cofactor evidence="1">
        <name>pyridoxal 5'-phosphate</name>
        <dbReference type="ChEBI" id="CHEBI:597326"/>
    </cofactor>
</comment>
<dbReference type="GO" id="GO:0019148">
    <property type="term" value="F:D-cysteine desulfhydrase activity"/>
    <property type="evidence" value="ECO:0007669"/>
    <property type="project" value="TreeGrafter"/>
</dbReference>
<keyword evidence="3" id="KW-0663">Pyridoxal phosphate</keyword>
<reference evidence="4" key="1">
    <citation type="journal article" date="2014" name="Front. Microbiol.">
        <title>High frequency of phylogenetically diverse reductive dehalogenase-homologous genes in deep subseafloor sedimentary metagenomes.</title>
        <authorList>
            <person name="Kawai M."/>
            <person name="Futagami T."/>
            <person name="Toyoda A."/>
            <person name="Takaki Y."/>
            <person name="Nishi S."/>
            <person name="Hori S."/>
            <person name="Arai W."/>
            <person name="Tsubouchi T."/>
            <person name="Morono Y."/>
            <person name="Uchiyama I."/>
            <person name="Ito T."/>
            <person name="Fujiyama A."/>
            <person name="Inagaki F."/>
            <person name="Takami H."/>
        </authorList>
    </citation>
    <scope>NUCLEOTIDE SEQUENCE</scope>
    <source>
        <strain evidence="4">Expedition CK06-06</strain>
    </source>
</reference>
<dbReference type="PANTHER" id="PTHR43780">
    <property type="entry name" value="1-AMINOCYCLOPROPANE-1-CARBOXYLATE DEAMINASE-RELATED"/>
    <property type="match status" value="1"/>
</dbReference>
<dbReference type="InterPro" id="IPR027278">
    <property type="entry name" value="ACCD_DCysDesulf"/>
</dbReference>
<feature type="non-terminal residue" evidence="4">
    <location>
        <position position="1"/>
    </location>
</feature>
<dbReference type="SUPFAM" id="SSF53686">
    <property type="entry name" value="Tryptophan synthase beta subunit-like PLP-dependent enzymes"/>
    <property type="match status" value="1"/>
</dbReference>
<evidence type="ECO:0000256" key="2">
    <source>
        <dbReference type="ARBA" id="ARBA00008639"/>
    </source>
</evidence>
<dbReference type="AlphaFoldDB" id="X1AM77"/>
<organism evidence="4">
    <name type="scientific">marine sediment metagenome</name>
    <dbReference type="NCBI Taxonomy" id="412755"/>
    <lineage>
        <taxon>unclassified sequences</taxon>
        <taxon>metagenomes</taxon>
        <taxon>ecological metagenomes</taxon>
    </lineage>
</organism>
<name>X1AM77_9ZZZZ</name>
<accession>X1AM77</accession>
<evidence type="ECO:0000313" key="4">
    <source>
        <dbReference type="EMBL" id="GAG83805.1"/>
    </source>
</evidence>